<evidence type="ECO:0000313" key="5">
    <source>
        <dbReference type="EMBL" id="MFB9779583.1"/>
    </source>
</evidence>
<dbReference type="InterPro" id="IPR041627">
    <property type="entry name" value="AAA_lid_6"/>
</dbReference>
<protein>
    <recommendedName>
        <fullName evidence="4">CbbX AAA lid domain-containing protein</fullName>
    </recommendedName>
</protein>
<dbReference type="Gene3D" id="1.10.8.60">
    <property type="match status" value="1"/>
</dbReference>
<dbReference type="InterPro" id="IPR027417">
    <property type="entry name" value="P-loop_NTPase"/>
</dbReference>
<dbReference type="Gene3D" id="3.40.50.300">
    <property type="entry name" value="P-loop containing nucleotide triphosphate hydrolases"/>
    <property type="match status" value="1"/>
</dbReference>
<name>A0ABV5XBT2_9NOCA</name>
<feature type="domain" description="CbbX AAA lid" evidence="4">
    <location>
        <begin position="451"/>
        <end position="518"/>
    </location>
</feature>
<evidence type="ECO:0000256" key="3">
    <source>
        <dbReference type="SAM" id="MobiDB-lite"/>
    </source>
</evidence>
<evidence type="ECO:0000313" key="6">
    <source>
        <dbReference type="Proteomes" id="UP001589587"/>
    </source>
</evidence>
<comment type="caution">
    <text evidence="5">The sequence shown here is derived from an EMBL/GenBank/DDBJ whole genome shotgun (WGS) entry which is preliminary data.</text>
</comment>
<feature type="region of interest" description="Disordered" evidence="3">
    <location>
        <begin position="1"/>
        <end position="22"/>
    </location>
</feature>
<evidence type="ECO:0000259" key="4">
    <source>
        <dbReference type="Pfam" id="PF17866"/>
    </source>
</evidence>
<sequence length="531" mass="57585">MTRTNNAAKNAAREHQRKTGGNYTTALRHVKRVPAHDGDRDLVVPFAAVDGWFSKTGSNVRGQCIAIGDGMYSSGLILSGGEAHDGALSISLLTALADRYSPQRVNFMAWGFDMERLRDAGLTDYLTDSPRDSLSEFLEAAAVEDKTRGKEFDDLPVEYHTGSREKVGADGPGMAHLVIVVRVDLAYGSRPAADDIAALNSLRGRVSHGLTVVVDVISGDKSASDALDAVKYSLGLERHHIWVLEARLDGMPHGRSIVPGEGRNRDRLLARADNELKRLIGLDEPKEQVQMLRQRLLLEGEYVKRSMPLVERPRHLLFEGPRGSGRATMAQVVADLYAGLGVLRTPLVTTISGWWTIGSIDGAAGGVAFIDTSRWSESGVIEMMGDLVRYDLSGVMLIVAGNGQILERAIDAVDGASRIFPTTITFDPYQPSEIAELATAVAEEADQKLTPEAGTAIAEYLGMVRSGIQKPELNDLAGNARVARAIVEGAETHRGLRLPTDLSELTDDELRTVTAEDVTLALRKIFREARG</sequence>
<proteinExistence type="predicted"/>
<dbReference type="Proteomes" id="UP001589587">
    <property type="component" value="Unassembled WGS sequence"/>
</dbReference>
<keyword evidence="2" id="KW-0067">ATP-binding</keyword>
<dbReference type="PANTHER" id="PTHR43392">
    <property type="entry name" value="AAA-TYPE ATPASE FAMILY PROTEIN / ANKYRIN REPEAT FAMILY PROTEIN"/>
    <property type="match status" value="1"/>
</dbReference>
<feature type="compositionally biased region" description="Low complexity" evidence="3">
    <location>
        <begin position="1"/>
        <end position="10"/>
    </location>
</feature>
<evidence type="ECO:0000256" key="2">
    <source>
        <dbReference type="ARBA" id="ARBA00022840"/>
    </source>
</evidence>
<accession>A0ABV5XBT2</accession>
<reference evidence="5 6" key="1">
    <citation type="submission" date="2024-09" db="EMBL/GenBank/DDBJ databases">
        <authorList>
            <person name="Sun Q."/>
            <person name="Mori K."/>
        </authorList>
    </citation>
    <scope>NUCLEOTIDE SEQUENCE [LARGE SCALE GENOMIC DNA]</scope>
    <source>
        <strain evidence="5 6">JCM 11411</strain>
    </source>
</reference>
<keyword evidence="1" id="KW-0547">Nucleotide-binding</keyword>
<gene>
    <name evidence="5" type="ORF">ACFFQ6_07810</name>
</gene>
<dbReference type="EMBL" id="JBHMAS010000006">
    <property type="protein sequence ID" value="MFB9779583.1"/>
    <property type="molecule type" value="Genomic_DNA"/>
</dbReference>
<dbReference type="InterPro" id="IPR050773">
    <property type="entry name" value="CbxX/CfxQ_RuBisCO_ESX"/>
</dbReference>
<dbReference type="PANTHER" id="PTHR43392:SF2">
    <property type="entry name" value="AAA-TYPE ATPASE FAMILY PROTEIN _ ANKYRIN REPEAT FAMILY PROTEIN"/>
    <property type="match status" value="1"/>
</dbReference>
<dbReference type="PRINTS" id="PR00819">
    <property type="entry name" value="CBXCFQXSUPER"/>
</dbReference>
<dbReference type="RefSeq" id="WP_378374267.1">
    <property type="nucleotide sequence ID" value="NZ_JBHMAS010000006.1"/>
</dbReference>
<dbReference type="Pfam" id="PF17866">
    <property type="entry name" value="AAA_lid_6"/>
    <property type="match status" value="1"/>
</dbReference>
<dbReference type="InterPro" id="IPR000641">
    <property type="entry name" value="CbxX/CfxQ"/>
</dbReference>
<keyword evidence="6" id="KW-1185">Reference proteome</keyword>
<dbReference type="SUPFAM" id="SSF52540">
    <property type="entry name" value="P-loop containing nucleoside triphosphate hydrolases"/>
    <property type="match status" value="1"/>
</dbReference>
<evidence type="ECO:0000256" key="1">
    <source>
        <dbReference type="ARBA" id="ARBA00022741"/>
    </source>
</evidence>
<organism evidence="5 6">
    <name type="scientific">Rhodococcus baikonurensis</name>
    <dbReference type="NCBI Taxonomy" id="172041"/>
    <lineage>
        <taxon>Bacteria</taxon>
        <taxon>Bacillati</taxon>
        <taxon>Actinomycetota</taxon>
        <taxon>Actinomycetes</taxon>
        <taxon>Mycobacteriales</taxon>
        <taxon>Nocardiaceae</taxon>
        <taxon>Rhodococcus</taxon>
        <taxon>Rhodococcus erythropolis group</taxon>
    </lineage>
</organism>